<feature type="compositionally biased region" description="Polar residues" evidence="1">
    <location>
        <begin position="19"/>
        <end position="35"/>
    </location>
</feature>
<feature type="compositionally biased region" description="Low complexity" evidence="1">
    <location>
        <begin position="52"/>
        <end position="97"/>
    </location>
</feature>
<evidence type="ECO:0000313" key="2">
    <source>
        <dbReference type="EMBL" id="KAG0251764.1"/>
    </source>
</evidence>
<feature type="compositionally biased region" description="Basic and acidic residues" evidence="1">
    <location>
        <begin position="555"/>
        <end position="569"/>
    </location>
</feature>
<feature type="compositionally biased region" description="Basic and acidic residues" evidence="1">
    <location>
        <begin position="326"/>
        <end position="338"/>
    </location>
</feature>
<feature type="compositionally biased region" description="Basic and acidic residues" evidence="1">
    <location>
        <begin position="382"/>
        <end position="398"/>
    </location>
</feature>
<proteinExistence type="predicted"/>
<sequence>MAGPASTPASVPAKGAAPAQNNVAAKSTPASTTEHSLALSGGSMVARPVCNSSTKATPSPSTTPSVSSANTSATLSVASSPSTSTAPKTTTPSASKATATVAAATPASAPSETTSTCVVTSATLAMRRVATPRRSEVPRYTTTVDPSPNSSNKTDPASSPTSTSSFGMQPILMKESGIEAFIEEYENCRASDWGDKEKCTHLVQYAARAEERLVVESLVEKHGDNWTALKDELKALKPSDFVITHLTAVDRLKVLRKDKLCIKTMLPDLLLLKTCLVRSGATTHELYVGALIECLPKELASTDVEAKLKATTTQLDAERIVLSATAERDQKEKAHTDMTHQPVSAESTKIETKEETKKETKEDVETEITESMKRNKTTHTTVSDKKPARTNKQEESRLFSKPFQPVSPSPQFYIPHFRGWIEGRRTSLYIELDSTVNLMSMSAFKSIPGLVLSLMDTPLEITGYFGGDHHLVQKAPASQPPTPSNPHLKKPPMPIRTSAANKKDPINTTVSTKSTNTYSAPDHYSETEDDDKASSDEEEKKEEEDETKEDDGDIADDREKDGKRNDEHQNTQSPKLQTLQVEGICKHALVKFGDLEQECHIFVVADHPSIATAGILLGMPFLQDSNSRVVVDRTGDYWLTLQQVGASVALRFVQD</sequence>
<keyword evidence="3" id="KW-1185">Reference proteome</keyword>
<feature type="region of interest" description="Disordered" evidence="1">
    <location>
        <begin position="1"/>
        <end position="97"/>
    </location>
</feature>
<organism evidence="2 3">
    <name type="scientific">Actinomortierella ambigua</name>
    <dbReference type="NCBI Taxonomy" id="1343610"/>
    <lineage>
        <taxon>Eukaryota</taxon>
        <taxon>Fungi</taxon>
        <taxon>Fungi incertae sedis</taxon>
        <taxon>Mucoromycota</taxon>
        <taxon>Mortierellomycotina</taxon>
        <taxon>Mortierellomycetes</taxon>
        <taxon>Mortierellales</taxon>
        <taxon>Mortierellaceae</taxon>
        <taxon>Actinomortierella</taxon>
    </lineage>
</organism>
<feature type="compositionally biased region" description="Low complexity" evidence="1">
    <location>
        <begin position="156"/>
        <end position="165"/>
    </location>
</feature>
<accession>A0A9P6TY86</accession>
<evidence type="ECO:0000313" key="3">
    <source>
        <dbReference type="Proteomes" id="UP000807716"/>
    </source>
</evidence>
<feature type="compositionally biased region" description="Polar residues" evidence="1">
    <location>
        <begin position="506"/>
        <end position="519"/>
    </location>
</feature>
<reference evidence="2" key="1">
    <citation type="journal article" date="2020" name="Fungal Divers.">
        <title>Resolving the Mortierellaceae phylogeny through synthesis of multi-gene phylogenetics and phylogenomics.</title>
        <authorList>
            <person name="Vandepol N."/>
            <person name="Liber J."/>
            <person name="Desiro A."/>
            <person name="Na H."/>
            <person name="Kennedy M."/>
            <person name="Barry K."/>
            <person name="Grigoriev I.V."/>
            <person name="Miller A.N."/>
            <person name="O'Donnell K."/>
            <person name="Stajich J.E."/>
            <person name="Bonito G."/>
        </authorList>
    </citation>
    <scope>NUCLEOTIDE SEQUENCE</scope>
    <source>
        <strain evidence="2">BC1065</strain>
    </source>
</reference>
<feature type="region of interest" description="Disordered" evidence="1">
    <location>
        <begin position="129"/>
        <end position="169"/>
    </location>
</feature>
<feature type="compositionally biased region" description="Basic and acidic residues" evidence="1">
    <location>
        <begin position="348"/>
        <end position="363"/>
    </location>
</feature>
<dbReference type="EMBL" id="JAAAJB010000721">
    <property type="protein sequence ID" value="KAG0251764.1"/>
    <property type="molecule type" value="Genomic_DNA"/>
</dbReference>
<feature type="region of interest" description="Disordered" evidence="1">
    <location>
        <begin position="472"/>
        <end position="575"/>
    </location>
</feature>
<protein>
    <submittedName>
        <fullName evidence="2">Uncharacterized protein</fullName>
    </submittedName>
</protein>
<name>A0A9P6TY86_9FUNG</name>
<gene>
    <name evidence="2" type="ORF">DFQ27_008565</name>
</gene>
<feature type="compositionally biased region" description="Polar residues" evidence="1">
    <location>
        <begin position="140"/>
        <end position="155"/>
    </location>
</feature>
<dbReference type="AlphaFoldDB" id="A0A9P6TY86"/>
<evidence type="ECO:0000256" key="1">
    <source>
        <dbReference type="SAM" id="MobiDB-lite"/>
    </source>
</evidence>
<dbReference type="Proteomes" id="UP000807716">
    <property type="component" value="Unassembled WGS sequence"/>
</dbReference>
<feature type="compositionally biased region" description="Acidic residues" evidence="1">
    <location>
        <begin position="527"/>
        <end position="554"/>
    </location>
</feature>
<dbReference type="OrthoDB" id="10526358at2759"/>
<feature type="region of interest" description="Disordered" evidence="1">
    <location>
        <begin position="326"/>
        <end position="403"/>
    </location>
</feature>
<comment type="caution">
    <text evidence="2">The sequence shown here is derived from an EMBL/GenBank/DDBJ whole genome shotgun (WGS) entry which is preliminary data.</text>
</comment>